<comment type="caution">
    <text evidence="1">The sequence shown here is derived from an EMBL/GenBank/DDBJ whole genome shotgun (WGS) entry which is preliminary data.</text>
</comment>
<dbReference type="Proteomes" id="UP000784294">
    <property type="component" value="Unassembled WGS sequence"/>
</dbReference>
<sequence length="410" mass="40432">MHPALSSSISGSVINSLSVADPIASSSSAISAASSTSSSTVTSPSASLLLVRSACGASSASLVAGVSGLRHLTASPAVTVSATSGATCPGSVLSSAANSLIGVVASSVLGTTNIGCSGDSSVAGPMLTSIDTDRAAGDSNGIGGSLGAGGLVVDVSSGALLLQPIAISMAGTVTATNATSDGGIEAQHTRALLLSSSGSGTLSLVSEASSGNGQSLPVSLHISDVTSTAVNQMPHDSLLTDHHLSACGITKSTMSPTKGSHLCSTDVYELESSNISIFGSSSSLKRFDSIDRTIYSGHSVSDASAGISFVSGHPDQQQQLAGNLLGLTGSLLDERRTLTVNVSENELISTNTATTSTGAELDQNSLLLPIPDDGEPGYGQSSLLTACDQTPMSIVALEVSGSLSSAKTSQ</sequence>
<dbReference type="EMBL" id="CAAALY010001384">
    <property type="protein sequence ID" value="VEL07265.1"/>
    <property type="molecule type" value="Genomic_DNA"/>
</dbReference>
<protein>
    <submittedName>
        <fullName evidence="1">Uncharacterized protein</fullName>
    </submittedName>
</protein>
<evidence type="ECO:0000313" key="2">
    <source>
        <dbReference type="Proteomes" id="UP000784294"/>
    </source>
</evidence>
<name>A0A448WAW5_9PLAT</name>
<gene>
    <name evidence="1" type="ORF">PXEA_LOCUS705</name>
</gene>
<evidence type="ECO:0000313" key="1">
    <source>
        <dbReference type="EMBL" id="VEL07265.1"/>
    </source>
</evidence>
<reference evidence="1" key="1">
    <citation type="submission" date="2018-11" db="EMBL/GenBank/DDBJ databases">
        <authorList>
            <consortium name="Pathogen Informatics"/>
        </authorList>
    </citation>
    <scope>NUCLEOTIDE SEQUENCE</scope>
</reference>
<organism evidence="1 2">
    <name type="scientific">Protopolystoma xenopodis</name>
    <dbReference type="NCBI Taxonomy" id="117903"/>
    <lineage>
        <taxon>Eukaryota</taxon>
        <taxon>Metazoa</taxon>
        <taxon>Spiralia</taxon>
        <taxon>Lophotrochozoa</taxon>
        <taxon>Platyhelminthes</taxon>
        <taxon>Monogenea</taxon>
        <taxon>Polyopisthocotylea</taxon>
        <taxon>Polystomatidea</taxon>
        <taxon>Polystomatidae</taxon>
        <taxon>Protopolystoma</taxon>
    </lineage>
</organism>
<accession>A0A448WAW5</accession>
<dbReference type="AlphaFoldDB" id="A0A448WAW5"/>
<keyword evidence="2" id="KW-1185">Reference proteome</keyword>
<proteinExistence type="predicted"/>